<dbReference type="InterPro" id="IPR036390">
    <property type="entry name" value="WH_DNA-bd_sf"/>
</dbReference>
<reference evidence="5 6" key="1">
    <citation type="submission" date="2018-11" db="EMBL/GenBank/DDBJ databases">
        <authorList>
            <person name="Criscuolo A."/>
        </authorList>
    </citation>
    <scope>NUCLEOTIDE SEQUENCE [LARGE SCALE GENOMIC DNA]</scope>
    <source>
        <strain evidence="5">ACIP111625</strain>
    </source>
</reference>
<dbReference type="Gene3D" id="1.10.10.10">
    <property type="entry name" value="Winged helix-like DNA-binding domain superfamily/Winged helix DNA-binding domain"/>
    <property type="match status" value="1"/>
</dbReference>
<protein>
    <submittedName>
        <fullName evidence="5">HTH-type transcriptional regulator KipR</fullName>
    </submittedName>
</protein>
<keyword evidence="6" id="KW-1185">Reference proteome</keyword>
<dbReference type="PANTHER" id="PTHR30136">
    <property type="entry name" value="HELIX-TURN-HELIX TRANSCRIPTIONAL REGULATOR, ICLR FAMILY"/>
    <property type="match status" value="1"/>
</dbReference>
<dbReference type="SUPFAM" id="SSF55781">
    <property type="entry name" value="GAF domain-like"/>
    <property type="match status" value="1"/>
</dbReference>
<evidence type="ECO:0000256" key="1">
    <source>
        <dbReference type="ARBA" id="ARBA00023015"/>
    </source>
</evidence>
<dbReference type="SUPFAM" id="SSF46785">
    <property type="entry name" value="Winged helix' DNA-binding domain"/>
    <property type="match status" value="1"/>
</dbReference>
<dbReference type="GO" id="GO:0045892">
    <property type="term" value="P:negative regulation of DNA-templated transcription"/>
    <property type="evidence" value="ECO:0007669"/>
    <property type="project" value="TreeGrafter"/>
</dbReference>
<dbReference type="AlphaFoldDB" id="A0A3P5WGE9"/>
<dbReference type="InterPro" id="IPR050707">
    <property type="entry name" value="HTH_MetabolicPath_Reg"/>
</dbReference>
<dbReference type="Proteomes" id="UP000277498">
    <property type="component" value="Unassembled WGS sequence"/>
</dbReference>
<dbReference type="Pfam" id="PF01614">
    <property type="entry name" value="IclR_C"/>
    <property type="match status" value="1"/>
</dbReference>
<evidence type="ECO:0000259" key="4">
    <source>
        <dbReference type="PROSITE" id="PS51078"/>
    </source>
</evidence>
<evidence type="ECO:0000313" key="6">
    <source>
        <dbReference type="Proteomes" id="UP000277498"/>
    </source>
</evidence>
<evidence type="ECO:0000256" key="2">
    <source>
        <dbReference type="ARBA" id="ARBA00023125"/>
    </source>
</evidence>
<keyword evidence="1" id="KW-0805">Transcription regulation</keyword>
<dbReference type="Gene3D" id="3.30.450.40">
    <property type="match status" value="1"/>
</dbReference>
<dbReference type="PROSITE" id="PS51078">
    <property type="entry name" value="ICLR_ED"/>
    <property type="match status" value="1"/>
</dbReference>
<dbReference type="InterPro" id="IPR029016">
    <property type="entry name" value="GAF-like_dom_sf"/>
</dbReference>
<dbReference type="InterPro" id="IPR014757">
    <property type="entry name" value="Tscrpt_reg_IclR_C"/>
</dbReference>
<dbReference type="SMART" id="SM00346">
    <property type="entry name" value="HTH_ICLR"/>
    <property type="match status" value="1"/>
</dbReference>
<dbReference type="PANTHER" id="PTHR30136:SF2">
    <property type="entry name" value="TRANSCRIPTIONAL REGULATOR ICLR"/>
    <property type="match status" value="1"/>
</dbReference>
<dbReference type="InterPro" id="IPR005471">
    <property type="entry name" value="Tscrpt_reg_IclR_N"/>
</dbReference>
<dbReference type="RefSeq" id="WP_160144531.1">
    <property type="nucleotide sequence ID" value="NZ_UXAW01000045.1"/>
</dbReference>
<dbReference type="EMBL" id="UXAW01000045">
    <property type="protein sequence ID" value="VDC22643.1"/>
    <property type="molecule type" value="Genomic_DNA"/>
</dbReference>
<keyword evidence="2" id="KW-0238">DNA-binding</keyword>
<sequence length="247" mass="26853">MKTIRKLGDVLRCFTAEEPEHSVTALSRLTQNSVSGTHDLVDGMAAIGLLHKIQRGRYRLGPLVATLYHTLEDSSVLLGAARPVMARLLADHGETLHLTMHDHGRLLLVEAMDGSRPLNVSPTVIGPHLMLHEAPPGRLHLASFSPARLQAWLDQHSRPGGAVISRERLVADLQRIARDGFDSGPVGEDADLMCLAARVLDHAGRAVAVLSMTVPEGRHARQPRAFRSVTIEAAQQISVRLGYRAAL</sequence>
<organism evidence="5 6">
    <name type="scientific">Pseudogemmobacter humi</name>
    <dbReference type="NCBI Taxonomy" id="2483812"/>
    <lineage>
        <taxon>Bacteria</taxon>
        <taxon>Pseudomonadati</taxon>
        <taxon>Pseudomonadota</taxon>
        <taxon>Alphaproteobacteria</taxon>
        <taxon>Rhodobacterales</taxon>
        <taxon>Paracoccaceae</taxon>
        <taxon>Pseudogemmobacter</taxon>
    </lineage>
</organism>
<name>A0A3P5WGE9_9RHOB</name>
<keyword evidence="3" id="KW-0804">Transcription</keyword>
<evidence type="ECO:0000256" key="3">
    <source>
        <dbReference type="ARBA" id="ARBA00023163"/>
    </source>
</evidence>
<evidence type="ECO:0000313" key="5">
    <source>
        <dbReference type="EMBL" id="VDC22643.1"/>
    </source>
</evidence>
<dbReference type="OrthoDB" id="6811967at2"/>
<dbReference type="InterPro" id="IPR036388">
    <property type="entry name" value="WH-like_DNA-bd_sf"/>
</dbReference>
<gene>
    <name evidence="5" type="primary">kipR_1</name>
    <name evidence="5" type="ORF">XINFAN_00832</name>
</gene>
<dbReference type="GO" id="GO:0003677">
    <property type="term" value="F:DNA binding"/>
    <property type="evidence" value="ECO:0007669"/>
    <property type="project" value="UniProtKB-KW"/>
</dbReference>
<dbReference type="GO" id="GO:0003700">
    <property type="term" value="F:DNA-binding transcription factor activity"/>
    <property type="evidence" value="ECO:0007669"/>
    <property type="project" value="TreeGrafter"/>
</dbReference>
<feature type="domain" description="IclR-ED" evidence="4">
    <location>
        <begin position="63"/>
        <end position="243"/>
    </location>
</feature>
<accession>A0A3P5WGE9</accession>
<proteinExistence type="predicted"/>